<evidence type="ECO:0000313" key="2">
    <source>
        <dbReference type="EMBL" id="MFC6093947.1"/>
    </source>
</evidence>
<evidence type="ECO:0000256" key="1">
    <source>
        <dbReference type="SAM" id="MobiDB-lite"/>
    </source>
</evidence>
<gene>
    <name evidence="2" type="ORF">ACFP3R_32170</name>
</gene>
<feature type="compositionally biased region" description="Basic and acidic residues" evidence="1">
    <location>
        <begin position="136"/>
        <end position="145"/>
    </location>
</feature>
<evidence type="ECO:0000313" key="3">
    <source>
        <dbReference type="Proteomes" id="UP001596220"/>
    </source>
</evidence>
<accession>A0ABW1PGK8</accession>
<feature type="compositionally biased region" description="Pro residues" evidence="1">
    <location>
        <begin position="105"/>
        <end position="120"/>
    </location>
</feature>
<sequence length="229" mass="24523">MALTREVAAQVRAACAKGGQARAALEQAEDLAREAHDLLARALDGARHLGPDGEQVLAAFTGVVDACKGHYWPLLNEAVKAAQSYADHLATMGTPDPAPTAQRPTRPPTQPPPAQPPQRPPARQVEPDDPPVIPPERIEALRRELPPPVVPNTGQRTHGRWIGPDGTVQEITSGMDARSALVKQQLADKKIPRPTLRSGDVEMKLAADMAARGIKHATVVINHVTCKGR</sequence>
<reference evidence="3" key="1">
    <citation type="journal article" date="2019" name="Int. J. Syst. Evol. Microbiol.">
        <title>The Global Catalogue of Microorganisms (GCM) 10K type strain sequencing project: providing services to taxonomists for standard genome sequencing and annotation.</title>
        <authorList>
            <consortium name="The Broad Institute Genomics Platform"/>
            <consortium name="The Broad Institute Genome Sequencing Center for Infectious Disease"/>
            <person name="Wu L."/>
            <person name="Ma J."/>
        </authorList>
    </citation>
    <scope>NUCLEOTIDE SEQUENCE [LARGE SCALE GENOMIC DNA]</scope>
    <source>
        <strain evidence="3">CGMCC 4.7246</strain>
    </source>
</reference>
<dbReference type="RefSeq" id="WP_380641624.1">
    <property type="nucleotide sequence ID" value="NZ_JBHSQO010000052.1"/>
</dbReference>
<organism evidence="2 3">
    <name type="scientific">Saccharothrix lopnurensis</name>
    <dbReference type="NCBI Taxonomy" id="1670621"/>
    <lineage>
        <taxon>Bacteria</taxon>
        <taxon>Bacillati</taxon>
        <taxon>Actinomycetota</taxon>
        <taxon>Actinomycetes</taxon>
        <taxon>Pseudonocardiales</taxon>
        <taxon>Pseudonocardiaceae</taxon>
        <taxon>Saccharothrix</taxon>
    </lineage>
</organism>
<protein>
    <submittedName>
        <fullName evidence="2">DddA-like double-stranded DNA deaminase toxin</fullName>
    </submittedName>
</protein>
<feature type="region of interest" description="Disordered" evidence="1">
    <location>
        <begin position="90"/>
        <end position="161"/>
    </location>
</feature>
<comment type="caution">
    <text evidence="2">The sequence shown here is derived from an EMBL/GenBank/DDBJ whole genome shotgun (WGS) entry which is preliminary data.</text>
</comment>
<dbReference type="EMBL" id="JBHSQO010000052">
    <property type="protein sequence ID" value="MFC6093947.1"/>
    <property type="molecule type" value="Genomic_DNA"/>
</dbReference>
<dbReference type="Proteomes" id="UP001596220">
    <property type="component" value="Unassembled WGS sequence"/>
</dbReference>
<keyword evidence="3" id="KW-1185">Reference proteome</keyword>
<proteinExistence type="predicted"/>
<dbReference type="Pfam" id="PF14428">
    <property type="entry name" value="DddA-like"/>
    <property type="match status" value="1"/>
</dbReference>
<name>A0ABW1PGK8_9PSEU</name>
<dbReference type="InterPro" id="IPR032724">
    <property type="entry name" value="SCP1.201-like"/>
</dbReference>